<sequence>MTCRSGKAVKLIVRSLLRPMDAAMEWTFWMVFLTAILGAVIAALLSDVLKELLWKLIASVRKTLGYETPDLQTIITNSIIDAFRNSGTEGIPRGIADVCSNV</sequence>
<proteinExistence type="predicted"/>
<feature type="transmembrane region" description="Helical" evidence="1">
    <location>
        <begin position="26"/>
        <end position="45"/>
    </location>
</feature>
<keyword evidence="1" id="KW-1133">Transmembrane helix</keyword>
<evidence type="ECO:0000313" key="2">
    <source>
        <dbReference type="EMBL" id="KAG0586723.1"/>
    </source>
</evidence>
<dbReference type="AlphaFoldDB" id="A0A8T0IWJ5"/>
<comment type="caution">
    <text evidence="2">The sequence shown here is derived from an EMBL/GenBank/DDBJ whole genome shotgun (WGS) entry which is preliminary data.</text>
</comment>
<reference evidence="2" key="1">
    <citation type="submission" date="2020-06" db="EMBL/GenBank/DDBJ databases">
        <title>WGS assembly of Ceratodon purpureus strain R40.</title>
        <authorList>
            <person name="Carey S.B."/>
            <person name="Jenkins J."/>
            <person name="Shu S."/>
            <person name="Lovell J.T."/>
            <person name="Sreedasyam A."/>
            <person name="Maumus F."/>
            <person name="Tiley G.P."/>
            <person name="Fernandez-Pozo N."/>
            <person name="Barry K."/>
            <person name="Chen C."/>
            <person name="Wang M."/>
            <person name="Lipzen A."/>
            <person name="Daum C."/>
            <person name="Saski C.A."/>
            <person name="Payton A.C."/>
            <person name="Mcbreen J.C."/>
            <person name="Conrad R.E."/>
            <person name="Kollar L.M."/>
            <person name="Olsson S."/>
            <person name="Huttunen S."/>
            <person name="Landis J.B."/>
            <person name="Wickett N.J."/>
            <person name="Johnson M.G."/>
            <person name="Rensing S.A."/>
            <person name="Grimwood J."/>
            <person name="Schmutz J."/>
            <person name="Mcdaniel S.F."/>
        </authorList>
    </citation>
    <scope>NUCLEOTIDE SEQUENCE</scope>
    <source>
        <strain evidence="2">R40</strain>
    </source>
</reference>
<dbReference type="Proteomes" id="UP000822688">
    <property type="component" value="Chromosome 2"/>
</dbReference>
<evidence type="ECO:0000313" key="3">
    <source>
        <dbReference type="Proteomes" id="UP000822688"/>
    </source>
</evidence>
<keyword evidence="3" id="KW-1185">Reference proteome</keyword>
<dbReference type="EMBL" id="CM026422">
    <property type="protein sequence ID" value="KAG0586723.1"/>
    <property type="molecule type" value="Genomic_DNA"/>
</dbReference>
<protein>
    <submittedName>
        <fullName evidence="2">Uncharacterized protein</fullName>
    </submittedName>
</protein>
<name>A0A8T0IWJ5_CERPU</name>
<keyword evidence="1" id="KW-0472">Membrane</keyword>
<gene>
    <name evidence="2" type="ORF">KC19_2G112300</name>
</gene>
<evidence type="ECO:0000256" key="1">
    <source>
        <dbReference type="SAM" id="Phobius"/>
    </source>
</evidence>
<organism evidence="2 3">
    <name type="scientific">Ceratodon purpureus</name>
    <name type="common">Fire moss</name>
    <name type="synonym">Dicranum purpureum</name>
    <dbReference type="NCBI Taxonomy" id="3225"/>
    <lineage>
        <taxon>Eukaryota</taxon>
        <taxon>Viridiplantae</taxon>
        <taxon>Streptophyta</taxon>
        <taxon>Embryophyta</taxon>
        <taxon>Bryophyta</taxon>
        <taxon>Bryophytina</taxon>
        <taxon>Bryopsida</taxon>
        <taxon>Dicranidae</taxon>
        <taxon>Pseudoditrichales</taxon>
        <taxon>Ditrichaceae</taxon>
        <taxon>Ceratodon</taxon>
    </lineage>
</organism>
<accession>A0A8T0IWJ5</accession>
<keyword evidence="1" id="KW-0812">Transmembrane</keyword>